<protein>
    <submittedName>
        <fullName evidence="1">Uncharacterized protein</fullName>
    </submittedName>
</protein>
<accession>A0A2G9TS83</accession>
<evidence type="ECO:0000313" key="1">
    <source>
        <dbReference type="EMBL" id="PIO60140.1"/>
    </source>
</evidence>
<dbReference type="Proteomes" id="UP000230423">
    <property type="component" value="Unassembled WGS sequence"/>
</dbReference>
<dbReference type="AlphaFoldDB" id="A0A2G9TS83"/>
<name>A0A2G9TS83_TELCI</name>
<proteinExistence type="predicted"/>
<organism evidence="1 2">
    <name type="scientific">Teladorsagia circumcincta</name>
    <name type="common">Brown stomach worm</name>
    <name type="synonym">Ostertagia circumcincta</name>
    <dbReference type="NCBI Taxonomy" id="45464"/>
    <lineage>
        <taxon>Eukaryota</taxon>
        <taxon>Metazoa</taxon>
        <taxon>Ecdysozoa</taxon>
        <taxon>Nematoda</taxon>
        <taxon>Chromadorea</taxon>
        <taxon>Rhabditida</taxon>
        <taxon>Rhabditina</taxon>
        <taxon>Rhabditomorpha</taxon>
        <taxon>Strongyloidea</taxon>
        <taxon>Trichostrongylidae</taxon>
        <taxon>Teladorsagia</taxon>
    </lineage>
</organism>
<sequence length="124" mass="14205">MTMIRVENLFPTWATRFISGLTSGKAVMGVPSGLMHCPKTGKLLHLHFTGSGTKREPHVRIIMVYVYVDGDKKGFEQKVRELIRSFVPFFTSISFSHQSKLLQFLRWPNYGSLDGRIHFSSWLS</sequence>
<reference evidence="1 2" key="1">
    <citation type="submission" date="2015-09" db="EMBL/GenBank/DDBJ databases">
        <title>Draft genome of the parasitic nematode Teladorsagia circumcincta isolate WARC Sus (inbred).</title>
        <authorList>
            <person name="Mitreva M."/>
        </authorList>
    </citation>
    <scope>NUCLEOTIDE SEQUENCE [LARGE SCALE GENOMIC DNA]</scope>
    <source>
        <strain evidence="1 2">S</strain>
    </source>
</reference>
<gene>
    <name evidence="1" type="ORF">TELCIR_18370</name>
</gene>
<keyword evidence="2" id="KW-1185">Reference proteome</keyword>
<evidence type="ECO:0000313" key="2">
    <source>
        <dbReference type="Proteomes" id="UP000230423"/>
    </source>
</evidence>
<dbReference type="EMBL" id="KZ356064">
    <property type="protein sequence ID" value="PIO60140.1"/>
    <property type="molecule type" value="Genomic_DNA"/>
</dbReference>